<protein>
    <recommendedName>
        <fullName evidence="4">Peptidase C39-like domain-containing protein</fullName>
    </recommendedName>
</protein>
<gene>
    <name evidence="2" type="ORF">POF43_023790</name>
</gene>
<evidence type="ECO:0008006" key="4">
    <source>
        <dbReference type="Google" id="ProtNLM"/>
    </source>
</evidence>
<organism evidence="2 3">
    <name type="scientific">Streptantibioticus silvisoli</name>
    <dbReference type="NCBI Taxonomy" id="2705255"/>
    <lineage>
        <taxon>Bacteria</taxon>
        <taxon>Bacillati</taxon>
        <taxon>Actinomycetota</taxon>
        <taxon>Actinomycetes</taxon>
        <taxon>Kitasatosporales</taxon>
        <taxon>Streptomycetaceae</taxon>
        <taxon>Streptantibioticus</taxon>
    </lineage>
</organism>
<dbReference type="RefSeq" id="WP_282704742.1">
    <property type="nucleotide sequence ID" value="NZ_JAAGKO020000040.1"/>
</dbReference>
<keyword evidence="3" id="KW-1185">Reference proteome</keyword>
<name>A0ABT6W5Q2_9ACTN</name>
<evidence type="ECO:0000313" key="2">
    <source>
        <dbReference type="EMBL" id="MDI5965710.1"/>
    </source>
</evidence>
<evidence type="ECO:0000256" key="1">
    <source>
        <dbReference type="SAM" id="MobiDB-lite"/>
    </source>
</evidence>
<comment type="caution">
    <text evidence="2">The sequence shown here is derived from an EMBL/GenBank/DDBJ whole genome shotgun (WGS) entry which is preliminary data.</text>
</comment>
<feature type="compositionally biased region" description="Pro residues" evidence="1">
    <location>
        <begin position="256"/>
        <end position="276"/>
    </location>
</feature>
<dbReference type="Proteomes" id="UP001156398">
    <property type="component" value="Unassembled WGS sequence"/>
</dbReference>
<dbReference type="EMBL" id="JAAGKO020000040">
    <property type="protein sequence ID" value="MDI5965710.1"/>
    <property type="molecule type" value="Genomic_DNA"/>
</dbReference>
<feature type="region of interest" description="Disordered" evidence="1">
    <location>
        <begin position="251"/>
        <end position="284"/>
    </location>
</feature>
<accession>A0ABT6W5Q2</accession>
<reference evidence="2 3" key="1">
    <citation type="submission" date="2023-05" db="EMBL/GenBank/DDBJ databases">
        <title>Streptantibioticus silvisoli sp. nov., acidotolerant actinomycetes 1 from pine litter.</title>
        <authorList>
            <person name="Swiecimska M."/>
            <person name="Golinska P."/>
            <person name="Sangal V."/>
            <person name="Wachnowicz B."/>
            <person name="Goodfellow M."/>
        </authorList>
    </citation>
    <scope>NUCLEOTIDE SEQUENCE [LARGE SCALE GENOMIC DNA]</scope>
    <source>
        <strain evidence="2 3">SL54</strain>
    </source>
</reference>
<sequence>MPSTTTFRGGRLPAQPGRPHLKFSHALGAETPAPPATADWLSEVTSWGMYLNDQLGDCTCAGVAHKRIGDLADAKNPAAAITDDDVLHLYEAVGHYVPGKPNTDQGAVCQDVLEYWQKTGFDGEKIVAFAKVDISNVTEVRQAIAAFGQIYCGFNFPDSAMNQFDNGQPWDVVKGAQIEGGHCVTVGAYDSTGFTCVTWGATQKLTLAFWKKYFDEAWVIITPDFVNTQSGVDNAGLDLYALGEDYAALTGETNPIPAPQPQPTPSPAPAPTPQPAPSGADQQLADAAHAWLAAKGL</sequence>
<proteinExistence type="predicted"/>
<evidence type="ECO:0000313" key="3">
    <source>
        <dbReference type="Proteomes" id="UP001156398"/>
    </source>
</evidence>